<accession>A0A9X3S7E0</accession>
<dbReference type="EMBL" id="JAPDDP010000017">
    <property type="protein sequence ID" value="MDA0180949.1"/>
    <property type="molecule type" value="Genomic_DNA"/>
</dbReference>
<feature type="transmembrane region" description="Helical" evidence="1">
    <location>
        <begin position="25"/>
        <end position="45"/>
    </location>
</feature>
<keyword evidence="1" id="KW-0812">Transmembrane</keyword>
<feature type="transmembrane region" description="Helical" evidence="1">
    <location>
        <begin position="103"/>
        <end position="132"/>
    </location>
</feature>
<keyword evidence="1" id="KW-1133">Transmembrane helix</keyword>
<organism evidence="2 3">
    <name type="scientific">Solirubrobacter phytolaccae</name>
    <dbReference type="NCBI Taxonomy" id="1404360"/>
    <lineage>
        <taxon>Bacteria</taxon>
        <taxon>Bacillati</taxon>
        <taxon>Actinomycetota</taxon>
        <taxon>Thermoleophilia</taxon>
        <taxon>Solirubrobacterales</taxon>
        <taxon>Solirubrobacteraceae</taxon>
        <taxon>Solirubrobacter</taxon>
    </lineage>
</organism>
<evidence type="ECO:0000313" key="2">
    <source>
        <dbReference type="EMBL" id="MDA0180949.1"/>
    </source>
</evidence>
<feature type="transmembrane region" description="Helical" evidence="1">
    <location>
        <begin position="57"/>
        <end position="76"/>
    </location>
</feature>
<feature type="transmembrane region" description="Helical" evidence="1">
    <location>
        <begin position="167"/>
        <end position="186"/>
    </location>
</feature>
<feature type="transmembrane region" description="Helical" evidence="1">
    <location>
        <begin position="212"/>
        <end position="235"/>
    </location>
</feature>
<comment type="caution">
    <text evidence="2">The sequence shown here is derived from an EMBL/GenBank/DDBJ whole genome shotgun (WGS) entry which is preliminary data.</text>
</comment>
<evidence type="ECO:0000313" key="3">
    <source>
        <dbReference type="Proteomes" id="UP001147653"/>
    </source>
</evidence>
<sequence>MNPAISFPKLTLVELRKMVDTRAGFWLQLIVAILTLAIVILVCIFGETSDFVFRDMFALAILPASILLPVIGILLVSSEWSQRTALITFTLVPKRMRVMSAKVAAGIVLGVAVLVIALVVAVVAVAAVGGAWTMGAAVFGQICLLVVTGMLQGVAFGAAFMNSATAIVLYFVLPFVFTALAAIPAVEDIGKWVNLIETTGPLTEPGMTGTEWAQLGVSLLVWLALPLAVGLYRIVKGEIRAA</sequence>
<evidence type="ECO:0000256" key="1">
    <source>
        <dbReference type="SAM" id="Phobius"/>
    </source>
</evidence>
<feature type="transmembrane region" description="Helical" evidence="1">
    <location>
        <begin position="138"/>
        <end position="160"/>
    </location>
</feature>
<keyword evidence="3" id="KW-1185">Reference proteome</keyword>
<dbReference type="AlphaFoldDB" id="A0A9X3S7E0"/>
<dbReference type="RefSeq" id="WP_270025260.1">
    <property type="nucleotide sequence ID" value="NZ_JAPDDP010000017.1"/>
</dbReference>
<proteinExistence type="predicted"/>
<reference evidence="2" key="1">
    <citation type="submission" date="2022-10" db="EMBL/GenBank/DDBJ databases">
        <title>The WGS of Solirubrobacter phytolaccae KCTC 29190.</title>
        <authorList>
            <person name="Jiang Z."/>
        </authorList>
    </citation>
    <scope>NUCLEOTIDE SEQUENCE</scope>
    <source>
        <strain evidence="2">KCTC 29190</strain>
    </source>
</reference>
<gene>
    <name evidence="2" type="ORF">OJ997_11640</name>
</gene>
<dbReference type="Proteomes" id="UP001147653">
    <property type="component" value="Unassembled WGS sequence"/>
</dbReference>
<name>A0A9X3S7E0_9ACTN</name>
<keyword evidence="1" id="KW-0472">Membrane</keyword>
<protein>
    <submittedName>
        <fullName evidence="2">Uncharacterized protein</fullName>
    </submittedName>
</protein>